<name>A0A9Q9AJY8_9PEZI</name>
<feature type="compositionally biased region" description="Low complexity" evidence="2">
    <location>
        <begin position="758"/>
        <end position="768"/>
    </location>
</feature>
<evidence type="ECO:0000313" key="5">
    <source>
        <dbReference type="Proteomes" id="UP001056384"/>
    </source>
</evidence>
<reference evidence="4" key="1">
    <citation type="submission" date="2022-06" db="EMBL/GenBank/DDBJ databases">
        <title>Complete genome sequences of two strains of the flax pathogen Septoria linicola.</title>
        <authorList>
            <person name="Lapalu N."/>
            <person name="Simon A."/>
            <person name="Demenou B."/>
            <person name="Paumier D."/>
            <person name="Guillot M.-P."/>
            <person name="Gout L."/>
            <person name="Valade R."/>
        </authorList>
    </citation>
    <scope>NUCLEOTIDE SEQUENCE</scope>
    <source>
        <strain evidence="4">SE15195</strain>
    </source>
</reference>
<proteinExistence type="inferred from homology"/>
<feature type="compositionally biased region" description="Polar residues" evidence="2">
    <location>
        <begin position="238"/>
        <end position="260"/>
    </location>
</feature>
<dbReference type="InterPro" id="IPR030379">
    <property type="entry name" value="G_SEPTIN_dom"/>
</dbReference>
<keyword evidence="1" id="KW-0342">GTP-binding</keyword>
<feature type="region of interest" description="Disordered" evidence="2">
    <location>
        <begin position="1"/>
        <end position="36"/>
    </location>
</feature>
<accession>A0A9Q9AJY8</accession>
<comment type="similarity">
    <text evidence="1">Belongs to the TRAFAC class TrmE-Era-EngA-EngB-Septin-like GTPase superfamily. Septin GTPase family.</text>
</comment>
<feature type="region of interest" description="Disordered" evidence="2">
    <location>
        <begin position="689"/>
        <end position="715"/>
    </location>
</feature>
<feature type="compositionally biased region" description="Basic and acidic residues" evidence="2">
    <location>
        <begin position="9"/>
        <end position="18"/>
    </location>
</feature>
<dbReference type="SUPFAM" id="SSF52540">
    <property type="entry name" value="P-loop containing nucleoside triphosphate hydrolases"/>
    <property type="match status" value="1"/>
</dbReference>
<keyword evidence="5" id="KW-1185">Reference proteome</keyword>
<dbReference type="PANTHER" id="PTHR18884">
    <property type="entry name" value="SEPTIN"/>
    <property type="match status" value="1"/>
</dbReference>
<feature type="domain" description="Septin-type G" evidence="3">
    <location>
        <begin position="349"/>
        <end position="682"/>
    </location>
</feature>
<evidence type="ECO:0000256" key="1">
    <source>
        <dbReference type="RuleBase" id="RU004560"/>
    </source>
</evidence>
<evidence type="ECO:0000256" key="2">
    <source>
        <dbReference type="SAM" id="MobiDB-lite"/>
    </source>
</evidence>
<dbReference type="PROSITE" id="PS51719">
    <property type="entry name" value="G_SEPTIN"/>
    <property type="match status" value="1"/>
</dbReference>
<evidence type="ECO:0000259" key="3">
    <source>
        <dbReference type="PROSITE" id="PS51719"/>
    </source>
</evidence>
<feature type="region of interest" description="Disordered" evidence="2">
    <location>
        <begin position="556"/>
        <end position="593"/>
    </location>
</feature>
<feature type="region of interest" description="Disordered" evidence="2">
    <location>
        <begin position="733"/>
        <end position="782"/>
    </location>
</feature>
<feature type="compositionally biased region" description="Basic and acidic residues" evidence="2">
    <location>
        <begin position="192"/>
        <end position="204"/>
    </location>
</feature>
<feature type="compositionally biased region" description="Acidic residues" evidence="2">
    <location>
        <begin position="556"/>
        <end position="567"/>
    </location>
</feature>
<feature type="compositionally biased region" description="Basic and acidic residues" evidence="2">
    <location>
        <begin position="773"/>
        <end position="782"/>
    </location>
</feature>
<feature type="compositionally biased region" description="Low complexity" evidence="2">
    <location>
        <begin position="217"/>
        <end position="228"/>
    </location>
</feature>
<keyword evidence="1" id="KW-0547">Nucleotide-binding</keyword>
<keyword evidence="4" id="KW-0378">Hydrolase</keyword>
<evidence type="ECO:0000313" key="4">
    <source>
        <dbReference type="EMBL" id="USW50767.1"/>
    </source>
</evidence>
<dbReference type="Gene3D" id="3.40.50.300">
    <property type="entry name" value="P-loop containing nucleotide triphosphate hydrolases"/>
    <property type="match status" value="1"/>
</dbReference>
<protein>
    <submittedName>
        <fullName evidence="4">P-loop containing nucleoside triphosphate hydrolase</fullName>
    </submittedName>
</protein>
<dbReference type="OrthoDB" id="5337438at2759"/>
<dbReference type="EMBL" id="CP099420">
    <property type="protein sequence ID" value="USW50767.1"/>
    <property type="molecule type" value="Genomic_DNA"/>
</dbReference>
<dbReference type="InterPro" id="IPR027417">
    <property type="entry name" value="P-loop_NTPase"/>
</dbReference>
<dbReference type="Proteomes" id="UP001056384">
    <property type="component" value="Chromosome 3"/>
</dbReference>
<dbReference type="GO" id="GO:0005525">
    <property type="term" value="F:GTP binding"/>
    <property type="evidence" value="ECO:0007669"/>
    <property type="project" value="UniProtKB-KW"/>
</dbReference>
<feature type="region of interest" description="Disordered" evidence="2">
    <location>
        <begin position="380"/>
        <end position="402"/>
    </location>
</feature>
<dbReference type="Pfam" id="PF00735">
    <property type="entry name" value="Septin"/>
    <property type="match status" value="3"/>
</dbReference>
<feature type="region of interest" description="Disordered" evidence="2">
    <location>
        <begin position="163"/>
        <end position="301"/>
    </location>
</feature>
<gene>
    <name evidence="4" type="ORF">Slin15195_G040860</name>
</gene>
<dbReference type="AlphaFoldDB" id="A0A9Q9AJY8"/>
<feature type="compositionally biased region" description="Polar residues" evidence="2">
    <location>
        <begin position="127"/>
        <end position="136"/>
    </location>
</feature>
<dbReference type="FunFam" id="3.40.50.300:FF:001827">
    <property type="entry name" value="Septin"/>
    <property type="match status" value="1"/>
</dbReference>
<organism evidence="4 5">
    <name type="scientific">Septoria linicola</name>
    <dbReference type="NCBI Taxonomy" id="215465"/>
    <lineage>
        <taxon>Eukaryota</taxon>
        <taxon>Fungi</taxon>
        <taxon>Dikarya</taxon>
        <taxon>Ascomycota</taxon>
        <taxon>Pezizomycotina</taxon>
        <taxon>Dothideomycetes</taxon>
        <taxon>Dothideomycetidae</taxon>
        <taxon>Mycosphaerellales</taxon>
        <taxon>Mycosphaerellaceae</taxon>
        <taxon>Septoria</taxon>
    </lineage>
</organism>
<sequence length="782" mass="84687">MATGYSSADKLRDVDYTRSHRSPPPIPLSPRGRTALNQREAFSAAVATAIPGSTSEGRYSEQLPEHRSLYRANTSGGTASKADAWPIVDNHETPNTGAGVGEARRRAASTSEGTSGRPRRGSFNFLKRTNTNSSRKASLDQPERTFYVAEPSAPPLPKTLFAQAQQEAASRPSQERTGSMLRKVSGMGGGRKKQEEQERLKKEAAAAALPRQPPHLPSLSPLPGMSPFSEERPDSVAIFNTSYTTSPNSTRPAANFSRPNQPHAMPPSSAINSSSSPGYSSGRADSGINSSSPPIPHVKANGIHSSGEYVAADLPESISMTNRGRFSYASTATNVNSFHSPRRIRRKKDPTPFNILIIGAKNSGKSSFISFLKNSLSLPPGKLPHGHEPELENASSSRGSSSFSSTYLESEIDSERIGLTLWDSKGLEKNVVDLQCRELTAFVESKFEETFAEEQKVMRTPGVKDTHIHCVFLVLDPVRLDSHIGACPNTAIGREFAAALDDDLDLQVMRALWGKTTVIPILGKADTLTVGHMSFLKRAVWDAIKAAKLDPLEALELEDDSEEDSNGEAEGAGSGEESDTSLPKVRPAKAHKRQSSLSVLETIGGDMPYLPMSILSPDPYDVPKKGEKVGRRFPWGLADPYDSTHCDFGRLRDSVFSEWRVELRELSRSRWYENWRTSRLKNLPGTRQRIQGGVTPVASVPRGGRIASQTPRQASLQVDGADYAVERKVSNISSSPSMGMARSSPSPLVNGKRDISSREVSGASVSGSARGGARRESESNAP</sequence>
<feature type="compositionally biased region" description="Low complexity" evidence="2">
    <location>
        <begin position="733"/>
        <end position="747"/>
    </location>
</feature>
<feature type="region of interest" description="Disordered" evidence="2">
    <location>
        <begin position="72"/>
        <end position="143"/>
    </location>
</feature>
<dbReference type="GO" id="GO:0016787">
    <property type="term" value="F:hydrolase activity"/>
    <property type="evidence" value="ECO:0007669"/>
    <property type="project" value="UniProtKB-KW"/>
</dbReference>
<feature type="compositionally biased region" description="Polar residues" evidence="2">
    <location>
        <begin position="163"/>
        <end position="177"/>
    </location>
</feature>
<feature type="compositionally biased region" description="Low complexity" evidence="2">
    <location>
        <begin position="266"/>
        <end position="281"/>
    </location>
</feature>